<evidence type="ECO:0000256" key="9">
    <source>
        <dbReference type="ARBA" id="ARBA00022821"/>
    </source>
</evidence>
<dbReference type="Gene3D" id="3.40.50.300">
    <property type="entry name" value="P-loop containing nucleotide triphosphate hydrolases"/>
    <property type="match status" value="1"/>
</dbReference>
<keyword evidence="7" id="KW-0677">Repeat</keyword>
<comment type="function">
    <text evidence="1">Confers resistance to late blight (Phytophthora infestans) races carrying the avirulence gene Avr1. Resistance proteins guard the plant against pathogens that contain an appropriate avirulence protein via an indirect interaction with this avirulence protein. That triggers a defense system including the hypersensitive response, which restricts the pathogen growth.</text>
</comment>
<dbReference type="GO" id="GO:0051607">
    <property type="term" value="P:defense response to virus"/>
    <property type="evidence" value="ECO:0007669"/>
    <property type="project" value="UniProtKB-ARBA"/>
</dbReference>
<dbReference type="PANTHER" id="PTHR23155">
    <property type="entry name" value="DISEASE RESISTANCE PROTEIN RP"/>
    <property type="match status" value="1"/>
</dbReference>
<dbReference type="SUPFAM" id="SSF52540">
    <property type="entry name" value="P-loop containing nucleoside triphosphate hydrolases"/>
    <property type="match status" value="1"/>
</dbReference>
<dbReference type="GO" id="GO:0009626">
    <property type="term" value="P:plant-type hypersensitive response"/>
    <property type="evidence" value="ECO:0007669"/>
    <property type="project" value="UniProtKB-KW"/>
</dbReference>
<dbReference type="InterPro" id="IPR002182">
    <property type="entry name" value="NB-ARC"/>
</dbReference>
<dbReference type="Pfam" id="PF23559">
    <property type="entry name" value="WHD_DRP"/>
    <property type="match status" value="1"/>
</dbReference>
<keyword evidence="5" id="KW-0433">Leucine-rich repeat</keyword>
<evidence type="ECO:0000313" key="13">
    <source>
        <dbReference type="EMBL" id="GAA0158310.1"/>
    </source>
</evidence>
<dbReference type="FunFam" id="3.40.50.300:FF:001091">
    <property type="entry name" value="Probable disease resistance protein At1g61300"/>
    <property type="match status" value="1"/>
</dbReference>
<comment type="similarity">
    <text evidence="3">Belongs to the disease resistance NB-LRR family.</text>
</comment>
<evidence type="ECO:0000256" key="3">
    <source>
        <dbReference type="ARBA" id="ARBA00008894"/>
    </source>
</evidence>
<dbReference type="InterPro" id="IPR032675">
    <property type="entry name" value="LRR_dom_sf"/>
</dbReference>
<dbReference type="InterPro" id="IPR058922">
    <property type="entry name" value="WHD_DRP"/>
</dbReference>
<keyword evidence="10" id="KW-0067">ATP-binding</keyword>
<dbReference type="FunFam" id="1.10.10.10:FF:000322">
    <property type="entry name" value="Probable disease resistance protein At1g63360"/>
    <property type="match status" value="1"/>
</dbReference>
<dbReference type="EMBL" id="BAABME010003313">
    <property type="protein sequence ID" value="GAA0158310.1"/>
    <property type="molecule type" value="Genomic_DNA"/>
</dbReference>
<name>A0AAV3Q471_LITER</name>
<evidence type="ECO:0000313" key="14">
    <source>
        <dbReference type="Proteomes" id="UP001454036"/>
    </source>
</evidence>
<keyword evidence="8" id="KW-0547">Nucleotide-binding</keyword>
<dbReference type="PRINTS" id="PR00364">
    <property type="entry name" value="DISEASERSIST"/>
</dbReference>
<dbReference type="InterPro" id="IPR027417">
    <property type="entry name" value="P-loop_NTPase"/>
</dbReference>
<keyword evidence="4" id="KW-0963">Cytoplasm</keyword>
<comment type="caution">
    <text evidence="13">The sequence shown here is derived from an EMBL/GenBank/DDBJ whole genome shotgun (WGS) entry which is preliminary data.</text>
</comment>
<organism evidence="13 14">
    <name type="scientific">Lithospermum erythrorhizon</name>
    <name type="common">Purple gromwell</name>
    <name type="synonym">Lithospermum officinale var. erythrorhizon</name>
    <dbReference type="NCBI Taxonomy" id="34254"/>
    <lineage>
        <taxon>Eukaryota</taxon>
        <taxon>Viridiplantae</taxon>
        <taxon>Streptophyta</taxon>
        <taxon>Embryophyta</taxon>
        <taxon>Tracheophyta</taxon>
        <taxon>Spermatophyta</taxon>
        <taxon>Magnoliopsida</taxon>
        <taxon>eudicotyledons</taxon>
        <taxon>Gunneridae</taxon>
        <taxon>Pentapetalae</taxon>
        <taxon>asterids</taxon>
        <taxon>lamiids</taxon>
        <taxon>Boraginales</taxon>
        <taxon>Boraginaceae</taxon>
        <taxon>Boraginoideae</taxon>
        <taxon>Lithospermeae</taxon>
        <taxon>Lithospermum</taxon>
    </lineage>
</organism>
<dbReference type="SUPFAM" id="SSF52058">
    <property type="entry name" value="L domain-like"/>
    <property type="match status" value="1"/>
</dbReference>
<evidence type="ECO:0000256" key="1">
    <source>
        <dbReference type="ARBA" id="ARBA00002074"/>
    </source>
</evidence>
<evidence type="ECO:0000256" key="2">
    <source>
        <dbReference type="ARBA" id="ARBA00004496"/>
    </source>
</evidence>
<dbReference type="Proteomes" id="UP001454036">
    <property type="component" value="Unassembled WGS sequence"/>
</dbReference>
<dbReference type="InterPro" id="IPR044974">
    <property type="entry name" value="Disease_R_plants"/>
</dbReference>
<dbReference type="Gene3D" id="1.10.10.10">
    <property type="entry name" value="Winged helix-like DNA-binding domain superfamily/Winged helix DNA-binding domain"/>
    <property type="match status" value="1"/>
</dbReference>
<feature type="domain" description="NB-ARC" evidence="11">
    <location>
        <begin position="529"/>
        <end position="692"/>
    </location>
</feature>
<evidence type="ECO:0000256" key="8">
    <source>
        <dbReference type="ARBA" id="ARBA00022741"/>
    </source>
</evidence>
<keyword evidence="9" id="KW-0611">Plant defense</keyword>
<evidence type="ECO:0000259" key="12">
    <source>
        <dbReference type="Pfam" id="PF23559"/>
    </source>
</evidence>
<accession>A0AAV3Q471</accession>
<proteinExistence type="inferred from homology"/>
<sequence>MEYPFSFLKKQGDYYSNIANGALVNDHFPSLEHGLRFLDKLAKASINDNLRNSIVTVLMKAGNIIIHQSYESRDGSLTTTLHHSYSNLRGMMMNVFKEPRTSEYEAIFPNFSPDLRSLMDTNGLLLEIIEVLFSPNCKADKLTGLMNDLQRLTKILTYLKPLFTCICIYPKSYKTSKDKDVLKPLVSVLELATWPVYSSLVGILDEELEHRVKSNLSKLVEETDITKIYLTALRTSSCSRIIFSENHPLQSEFCLLENLINLFSIEANSTYEGNVKMYVELTNFRTFLADLDEILLLKKLPYFQASIEDMIGKVIPMAYTYFEETKLNDEMAQKLNSTVSDVLHRIRQIKSEAQDLKLYHYPTTKGAAYLQFFWGYLGELLKSEHMLIPKNEIATFYLDIYLLINFLSTARENVNKWFGLWRQVLDLAYEADSLINRYLSSPSESLVSSLSSIVEQVKLIRKKVVTHYPVDIHEDVDAVEYLTTQTVPLRVEGVSKVPTFQEATQDVASTSSTVSGDASQVNDIVVGFKKHVNTVTEYLLGGEKDLDVISIVGMAGLGKTTLASKLFNNSLVEHHFDRQAWITISQIYKTRELLLKIIDQVNPSADEIRNLDDQSLADILCRSLKKCKYFVVMDDMWDTGLWDFLKRYFPDDRQGSRIIITTRYETVAFETKSKLHPLCELTDDESWELLQKRLPKDLPKHFQILGNELALDCKGLPLSIVILAGLLSDVGKSESKWYKIAKRVTSHILADPQSKCKAILELSYNHLPDPLQSCFLYLGTFPRDEEIVVSELTRQWIGEGYVQGGESDSLEEVAEKYVVDLSRRSLLVPAKFRSDGGIKTCLLNDLVRDFCLDKGKENKNDYSSFHQMPILVVFDLLPDMNQELGDYELLRILKVLHISDGSDGSSPLLLIPSFPKMCNLQFLFLKTSSSRVQIPDFMWDMKKLRHVKLDPTASFQVDEQRLQNSSNLSENLRYLSRAIVDAGDSLWLEKLPKLQRLSCLISVGTGIFHLNVSQLISLTVVGCAPAWTLSRLHFPQSLRKLTLKSINLPLEAMSEIGSKLCNLHVLKLYHCWKPKSIVPWRVKDEDFPSLKILKLRDVGLEDWDASENAFSCLEKLWLEDCHTFDSIPLCFGDLPKLHFITLKNCSDDLHASAKEIEEVQLEAQNNEFNVQVYPKSKPSK</sequence>
<keyword evidence="6" id="KW-0381">Hypersensitive response</keyword>
<dbReference type="AlphaFoldDB" id="A0AAV3Q471"/>
<dbReference type="GO" id="GO:0043531">
    <property type="term" value="F:ADP binding"/>
    <property type="evidence" value="ECO:0007669"/>
    <property type="project" value="InterPro"/>
</dbReference>
<dbReference type="Pfam" id="PF00931">
    <property type="entry name" value="NB-ARC"/>
    <property type="match status" value="1"/>
</dbReference>
<dbReference type="PANTHER" id="PTHR23155:SF1152">
    <property type="entry name" value="AAA+ ATPASE DOMAIN-CONTAINING PROTEIN"/>
    <property type="match status" value="1"/>
</dbReference>
<dbReference type="InterPro" id="IPR036388">
    <property type="entry name" value="WH-like_DNA-bd_sf"/>
</dbReference>
<evidence type="ECO:0000259" key="11">
    <source>
        <dbReference type="Pfam" id="PF00931"/>
    </source>
</evidence>
<evidence type="ECO:0000256" key="7">
    <source>
        <dbReference type="ARBA" id="ARBA00022737"/>
    </source>
</evidence>
<gene>
    <name evidence="13" type="ORF">LIER_15377</name>
</gene>
<dbReference type="GO" id="GO:0005524">
    <property type="term" value="F:ATP binding"/>
    <property type="evidence" value="ECO:0007669"/>
    <property type="project" value="UniProtKB-KW"/>
</dbReference>
<dbReference type="Gene3D" id="1.10.8.430">
    <property type="entry name" value="Helical domain of apoptotic protease-activating factors"/>
    <property type="match status" value="1"/>
</dbReference>
<dbReference type="InterPro" id="IPR042197">
    <property type="entry name" value="Apaf_helical"/>
</dbReference>
<feature type="domain" description="Disease resistance protein winged helix" evidence="12">
    <location>
        <begin position="781"/>
        <end position="850"/>
    </location>
</feature>
<evidence type="ECO:0000256" key="6">
    <source>
        <dbReference type="ARBA" id="ARBA00022667"/>
    </source>
</evidence>
<evidence type="ECO:0000256" key="10">
    <source>
        <dbReference type="ARBA" id="ARBA00022840"/>
    </source>
</evidence>
<keyword evidence="14" id="KW-1185">Reference proteome</keyword>
<comment type="subcellular location">
    <subcellularLocation>
        <location evidence="2">Cytoplasm</location>
    </subcellularLocation>
</comment>
<protein>
    <submittedName>
        <fullName evidence="13">Antimicrobial response protein</fullName>
    </submittedName>
</protein>
<dbReference type="Gene3D" id="3.80.10.10">
    <property type="entry name" value="Ribonuclease Inhibitor"/>
    <property type="match status" value="1"/>
</dbReference>
<evidence type="ECO:0000256" key="4">
    <source>
        <dbReference type="ARBA" id="ARBA00022490"/>
    </source>
</evidence>
<dbReference type="GO" id="GO:0005737">
    <property type="term" value="C:cytoplasm"/>
    <property type="evidence" value="ECO:0007669"/>
    <property type="project" value="UniProtKB-SubCell"/>
</dbReference>
<evidence type="ECO:0000256" key="5">
    <source>
        <dbReference type="ARBA" id="ARBA00022614"/>
    </source>
</evidence>
<reference evidence="13 14" key="1">
    <citation type="submission" date="2024-01" db="EMBL/GenBank/DDBJ databases">
        <title>The complete chloroplast genome sequence of Lithospermum erythrorhizon: insights into the phylogenetic relationship among Boraginaceae species and the maternal lineages of purple gromwells.</title>
        <authorList>
            <person name="Okada T."/>
            <person name="Watanabe K."/>
        </authorList>
    </citation>
    <scope>NUCLEOTIDE SEQUENCE [LARGE SCALE GENOMIC DNA]</scope>
</reference>